<dbReference type="CDD" id="cd06341">
    <property type="entry name" value="PBP1_ABC_ligand_binding-like"/>
    <property type="match status" value="1"/>
</dbReference>
<protein>
    <submittedName>
        <fullName evidence="6">ABC transporter substrate-binding protein</fullName>
    </submittedName>
</protein>
<comment type="caution">
    <text evidence="6">The sequence shown here is derived from an EMBL/GenBank/DDBJ whole genome shotgun (WGS) entry which is preliminary data.</text>
</comment>
<dbReference type="Gene3D" id="3.40.50.2300">
    <property type="match status" value="2"/>
</dbReference>
<feature type="compositionally biased region" description="Polar residues" evidence="3">
    <location>
        <begin position="61"/>
        <end position="72"/>
    </location>
</feature>
<keyword evidence="7" id="KW-1185">Reference proteome</keyword>
<evidence type="ECO:0000256" key="2">
    <source>
        <dbReference type="ARBA" id="ARBA00022729"/>
    </source>
</evidence>
<dbReference type="EMBL" id="JAAFYZ010000223">
    <property type="protein sequence ID" value="MBS2552981.1"/>
    <property type="molecule type" value="Genomic_DNA"/>
</dbReference>
<dbReference type="PROSITE" id="PS51257">
    <property type="entry name" value="PROKAR_LIPOPROTEIN"/>
    <property type="match status" value="1"/>
</dbReference>
<evidence type="ECO:0000256" key="3">
    <source>
        <dbReference type="SAM" id="MobiDB-lite"/>
    </source>
</evidence>
<evidence type="ECO:0000256" key="4">
    <source>
        <dbReference type="SAM" id="SignalP"/>
    </source>
</evidence>
<evidence type="ECO:0000313" key="6">
    <source>
        <dbReference type="EMBL" id="MBS2552981.1"/>
    </source>
</evidence>
<evidence type="ECO:0000256" key="1">
    <source>
        <dbReference type="ARBA" id="ARBA00010062"/>
    </source>
</evidence>
<evidence type="ECO:0000313" key="7">
    <source>
        <dbReference type="Proteomes" id="UP000730482"/>
    </source>
</evidence>
<proteinExistence type="inferred from homology"/>
<feature type="signal peptide" evidence="4">
    <location>
        <begin position="1"/>
        <end position="27"/>
    </location>
</feature>
<dbReference type="SUPFAM" id="SSF53822">
    <property type="entry name" value="Periplasmic binding protein-like I"/>
    <property type="match status" value="1"/>
</dbReference>
<dbReference type="PANTHER" id="PTHR47235:SF1">
    <property type="entry name" value="BLR6548 PROTEIN"/>
    <property type="match status" value="1"/>
</dbReference>
<feature type="chain" id="PRO_5045050923" evidence="4">
    <location>
        <begin position="28"/>
        <end position="469"/>
    </location>
</feature>
<dbReference type="Proteomes" id="UP000730482">
    <property type="component" value="Unassembled WGS sequence"/>
</dbReference>
<organism evidence="6 7">
    <name type="scientific">Catenulispora pinistramenti</name>
    <dbReference type="NCBI Taxonomy" id="2705254"/>
    <lineage>
        <taxon>Bacteria</taxon>
        <taxon>Bacillati</taxon>
        <taxon>Actinomycetota</taxon>
        <taxon>Actinomycetes</taxon>
        <taxon>Catenulisporales</taxon>
        <taxon>Catenulisporaceae</taxon>
        <taxon>Catenulispora</taxon>
    </lineage>
</organism>
<gene>
    <name evidence="6" type="ORF">KGQ19_39625</name>
</gene>
<dbReference type="InterPro" id="IPR028081">
    <property type="entry name" value="Leu-bd"/>
</dbReference>
<sequence length="469" mass="49354">MQLKTGLVTPRLLALLTLLATSTLAAAGCGTRLPAGAFVPRPTTTTPAQNGGTGGGGGTGQSSQNPASDTGVTPTQIRVGILASLTSPVGSAAFSAPSYGAQAFFRALNDSGGVHGRTVAVSVCDDGGSGIGNQDCVHQLIDHDQVFALNATAALDYAGASYVSKKAVPDIGGQPITTVYDQYPHLYAIGGSGSPRDGRTVGWNGTLYQSTEIFRFFKQRLGTGRAAVVAYNQADSTRYASQLAAGLHAEGYHVLSQTVDLALPGFQAVAAAMKADGTQLVFDAMDTRGNAELCDAMDTAGVKVLAKVTNVENWGESVRDDYHSSPGCRNVLWATSSSRNYEDAQYPAVQQFRAAMARYFPDQVPQLSAWDLEGWAAAQWLTDAISSCGADVTRVCVERFMNRPQPYDAHNLILPASFTPTPPPTGDTRACLNAARWQDSAQGGKGGWVTQVPDMDTNCFDVPQLPYTP</sequence>
<feature type="region of interest" description="Disordered" evidence="3">
    <location>
        <begin position="35"/>
        <end position="72"/>
    </location>
</feature>
<reference evidence="6 7" key="1">
    <citation type="submission" date="2020-02" db="EMBL/GenBank/DDBJ databases">
        <title>Acidophilic actinobacteria isolated from forest soil.</title>
        <authorList>
            <person name="Golinska P."/>
        </authorList>
    </citation>
    <scope>NUCLEOTIDE SEQUENCE [LARGE SCALE GENOMIC DNA]</scope>
    <source>
        <strain evidence="6 7">NL8</strain>
    </source>
</reference>
<dbReference type="InterPro" id="IPR028082">
    <property type="entry name" value="Peripla_BP_I"/>
</dbReference>
<keyword evidence="2 4" id="KW-0732">Signal</keyword>
<accession>A0ABS5L3U2</accession>
<name>A0ABS5L3U2_9ACTN</name>
<evidence type="ECO:0000259" key="5">
    <source>
        <dbReference type="Pfam" id="PF13458"/>
    </source>
</evidence>
<comment type="similarity">
    <text evidence="1">Belongs to the leucine-binding protein family.</text>
</comment>
<feature type="compositionally biased region" description="Gly residues" evidence="3">
    <location>
        <begin position="51"/>
        <end position="60"/>
    </location>
</feature>
<dbReference type="PANTHER" id="PTHR47235">
    <property type="entry name" value="BLR6548 PROTEIN"/>
    <property type="match status" value="1"/>
</dbReference>
<dbReference type="Pfam" id="PF13458">
    <property type="entry name" value="Peripla_BP_6"/>
    <property type="match status" value="1"/>
</dbReference>
<feature type="domain" description="Leucine-binding protein" evidence="5">
    <location>
        <begin position="76"/>
        <end position="439"/>
    </location>
</feature>